<sequence>MLKQETIGMSLNKIGITGTIGSGKSVLSAYLLGWDYMVIDADEVGRYLVEPGSELLNKIDEAFAETVLEEDGSLNREKLGEIIFADEKKREKLNSIMHPAIVKSILQMLDDRKGTIFIEMPLLFENRKALEEEGLRFDEVWLVDADPDVRIKRLMARDKIDEAYAKQKIASQMPAEEKRALADKIFENSGDLMALYAQVDKALEELRGEEV</sequence>
<comment type="pathway">
    <text evidence="3">Cofactor biosynthesis; coenzyme A biosynthesis; CoA from (R)-pantothenate: step 5/5.</text>
</comment>
<name>A0A134AC18_9FIRM</name>
<dbReference type="EC" id="2.7.1.24" evidence="3 4"/>
<dbReference type="GO" id="GO:0015937">
    <property type="term" value="P:coenzyme A biosynthetic process"/>
    <property type="evidence" value="ECO:0007669"/>
    <property type="project" value="UniProtKB-UniRule"/>
</dbReference>
<evidence type="ECO:0000256" key="1">
    <source>
        <dbReference type="ARBA" id="ARBA00022741"/>
    </source>
</evidence>
<dbReference type="Pfam" id="PF01121">
    <property type="entry name" value="CoaE"/>
    <property type="match status" value="1"/>
</dbReference>
<evidence type="ECO:0000256" key="3">
    <source>
        <dbReference type="HAMAP-Rule" id="MF_00376"/>
    </source>
</evidence>
<comment type="caution">
    <text evidence="5">The sequence shown here is derived from an EMBL/GenBank/DDBJ whole genome shotgun (WGS) entry which is preliminary data.</text>
</comment>
<dbReference type="PANTHER" id="PTHR10695">
    <property type="entry name" value="DEPHOSPHO-COA KINASE-RELATED"/>
    <property type="match status" value="1"/>
</dbReference>
<evidence type="ECO:0000313" key="6">
    <source>
        <dbReference type="Proteomes" id="UP000070442"/>
    </source>
</evidence>
<dbReference type="GO" id="GO:0004140">
    <property type="term" value="F:dephospho-CoA kinase activity"/>
    <property type="evidence" value="ECO:0007669"/>
    <property type="project" value="UniProtKB-UniRule"/>
</dbReference>
<dbReference type="PROSITE" id="PS51219">
    <property type="entry name" value="DPCK"/>
    <property type="match status" value="1"/>
</dbReference>
<dbReference type="NCBIfam" id="TIGR00152">
    <property type="entry name" value="dephospho-CoA kinase"/>
    <property type="match status" value="1"/>
</dbReference>
<dbReference type="PANTHER" id="PTHR10695:SF46">
    <property type="entry name" value="BIFUNCTIONAL COENZYME A SYNTHASE-RELATED"/>
    <property type="match status" value="1"/>
</dbReference>
<dbReference type="GO" id="GO:0005737">
    <property type="term" value="C:cytoplasm"/>
    <property type="evidence" value="ECO:0007669"/>
    <property type="project" value="UniProtKB-SubCell"/>
</dbReference>
<keyword evidence="1 3" id="KW-0547">Nucleotide-binding</keyword>
<dbReference type="HAMAP" id="MF_00376">
    <property type="entry name" value="Dephospho_CoA_kinase"/>
    <property type="match status" value="1"/>
</dbReference>
<keyword evidence="3 5" id="KW-0418">Kinase</keyword>
<dbReference type="GO" id="GO:0005524">
    <property type="term" value="F:ATP binding"/>
    <property type="evidence" value="ECO:0007669"/>
    <property type="project" value="UniProtKB-UniRule"/>
</dbReference>
<dbReference type="OrthoDB" id="9812943at2"/>
<keyword evidence="6" id="KW-1185">Reference proteome</keyword>
<comment type="catalytic activity">
    <reaction evidence="3">
        <text>3'-dephospho-CoA + ATP = ADP + CoA + H(+)</text>
        <dbReference type="Rhea" id="RHEA:18245"/>
        <dbReference type="ChEBI" id="CHEBI:15378"/>
        <dbReference type="ChEBI" id="CHEBI:30616"/>
        <dbReference type="ChEBI" id="CHEBI:57287"/>
        <dbReference type="ChEBI" id="CHEBI:57328"/>
        <dbReference type="ChEBI" id="CHEBI:456216"/>
        <dbReference type="EC" id="2.7.1.24"/>
    </reaction>
</comment>
<dbReference type="SUPFAM" id="SSF52540">
    <property type="entry name" value="P-loop containing nucleoside triphosphate hydrolases"/>
    <property type="match status" value="1"/>
</dbReference>
<dbReference type="UniPathway" id="UPA00241">
    <property type="reaction ID" value="UER00356"/>
</dbReference>
<dbReference type="InterPro" id="IPR027417">
    <property type="entry name" value="P-loop_NTPase"/>
</dbReference>
<dbReference type="InterPro" id="IPR001977">
    <property type="entry name" value="Depp_CoAkinase"/>
</dbReference>
<dbReference type="STRING" id="755172.HMPREF1863_01771"/>
<keyword evidence="3" id="KW-0808">Transferase</keyword>
<dbReference type="EMBL" id="LSDG01000045">
    <property type="protein sequence ID" value="KXB65261.1"/>
    <property type="molecule type" value="Genomic_DNA"/>
</dbReference>
<keyword evidence="3" id="KW-0173">Coenzyme A biosynthesis</keyword>
<comment type="similarity">
    <text evidence="3">Belongs to the CoaE family.</text>
</comment>
<accession>A0A134AC18</accession>
<gene>
    <name evidence="3" type="primary">coaE</name>
    <name evidence="5" type="ORF">HMPREF1863_01771</name>
</gene>
<evidence type="ECO:0000256" key="2">
    <source>
        <dbReference type="ARBA" id="ARBA00022840"/>
    </source>
</evidence>
<dbReference type="PATRIC" id="fig|755172.3.peg.1728"/>
<evidence type="ECO:0000256" key="4">
    <source>
        <dbReference type="NCBIfam" id="TIGR00152"/>
    </source>
</evidence>
<keyword evidence="2 3" id="KW-0067">ATP-binding</keyword>
<dbReference type="Proteomes" id="UP000070442">
    <property type="component" value="Unassembled WGS sequence"/>
</dbReference>
<evidence type="ECO:0000313" key="5">
    <source>
        <dbReference type="EMBL" id="KXB65261.1"/>
    </source>
</evidence>
<protein>
    <recommendedName>
        <fullName evidence="3 4">Dephospho-CoA kinase</fullName>
        <ecNumber evidence="3 4">2.7.1.24</ecNumber>
    </recommendedName>
    <alternativeName>
        <fullName evidence="3">Dephosphocoenzyme A kinase</fullName>
    </alternativeName>
</protein>
<keyword evidence="3" id="KW-0963">Cytoplasm</keyword>
<dbReference type="Gene3D" id="3.40.50.300">
    <property type="entry name" value="P-loop containing nucleotide triphosphate hydrolases"/>
    <property type="match status" value="1"/>
</dbReference>
<proteinExistence type="inferred from homology"/>
<dbReference type="AlphaFoldDB" id="A0A134AC18"/>
<feature type="binding site" evidence="3">
    <location>
        <begin position="21"/>
        <end position="26"/>
    </location>
    <ligand>
        <name>ATP</name>
        <dbReference type="ChEBI" id="CHEBI:30616"/>
    </ligand>
</feature>
<reference evidence="6" key="1">
    <citation type="submission" date="2016-01" db="EMBL/GenBank/DDBJ databases">
        <authorList>
            <person name="Mitreva M."/>
            <person name="Pepin K.H."/>
            <person name="Mihindukulasuriya K.A."/>
            <person name="Fulton R."/>
            <person name="Fronick C."/>
            <person name="O'Laughlin M."/>
            <person name="Miner T."/>
            <person name="Herter B."/>
            <person name="Rosa B.A."/>
            <person name="Cordes M."/>
            <person name="Tomlinson C."/>
            <person name="Wollam A."/>
            <person name="Palsikar V.B."/>
            <person name="Mardis E.R."/>
            <person name="Wilson R.K."/>
        </authorList>
    </citation>
    <scope>NUCLEOTIDE SEQUENCE [LARGE SCALE GENOMIC DNA]</scope>
    <source>
        <strain evidence="6">DNF00729</strain>
    </source>
</reference>
<comment type="subcellular location">
    <subcellularLocation>
        <location evidence="3">Cytoplasm</location>
    </subcellularLocation>
</comment>
<dbReference type="CDD" id="cd02022">
    <property type="entry name" value="DPCK"/>
    <property type="match status" value="1"/>
</dbReference>
<organism evidence="5 6">
    <name type="scientific">Aedoeadaptatus coxii</name>
    <dbReference type="NCBI Taxonomy" id="755172"/>
    <lineage>
        <taxon>Bacteria</taxon>
        <taxon>Bacillati</taxon>
        <taxon>Bacillota</taxon>
        <taxon>Tissierellia</taxon>
        <taxon>Tissierellales</taxon>
        <taxon>Peptoniphilaceae</taxon>
        <taxon>Aedoeadaptatus</taxon>
    </lineage>
</organism>
<comment type="function">
    <text evidence="3">Catalyzes the phosphorylation of the 3'-hydroxyl group of dephosphocoenzyme A to form coenzyme A.</text>
</comment>